<proteinExistence type="predicted"/>
<accession>A0A1H2PNL5</accession>
<name>A0A1H2PNL5_9BURK</name>
<keyword evidence="2" id="KW-1185">Reference proteome</keyword>
<protein>
    <submittedName>
        <fullName evidence="1">Uncharacterized protein</fullName>
    </submittedName>
</protein>
<evidence type="ECO:0000313" key="2">
    <source>
        <dbReference type="Proteomes" id="UP000243719"/>
    </source>
</evidence>
<dbReference type="AlphaFoldDB" id="A0A1H2PNL5"/>
<gene>
    <name evidence="1" type="ORF">SAMN05216551_104236</name>
</gene>
<dbReference type="EMBL" id="FNLO01000004">
    <property type="protein sequence ID" value="SDV48189.1"/>
    <property type="molecule type" value="Genomic_DNA"/>
</dbReference>
<sequence>MGNAGFDVARRISAPRAPCAPVPHSKRLAV</sequence>
<organism evidence="1 2">
    <name type="scientific">Chitinasiproducens palmae</name>
    <dbReference type="NCBI Taxonomy" id="1770053"/>
    <lineage>
        <taxon>Bacteria</taxon>
        <taxon>Pseudomonadati</taxon>
        <taxon>Pseudomonadota</taxon>
        <taxon>Betaproteobacteria</taxon>
        <taxon>Burkholderiales</taxon>
        <taxon>Burkholderiaceae</taxon>
        <taxon>Chitinasiproducens</taxon>
    </lineage>
</organism>
<dbReference type="Proteomes" id="UP000243719">
    <property type="component" value="Unassembled WGS sequence"/>
</dbReference>
<evidence type="ECO:0000313" key="1">
    <source>
        <dbReference type="EMBL" id="SDV48189.1"/>
    </source>
</evidence>
<reference evidence="2" key="1">
    <citation type="submission" date="2016-09" db="EMBL/GenBank/DDBJ databases">
        <authorList>
            <person name="Varghese N."/>
            <person name="Submissions S."/>
        </authorList>
    </citation>
    <scope>NUCLEOTIDE SEQUENCE [LARGE SCALE GENOMIC DNA]</scope>
    <source>
        <strain evidence="2">JS23</strain>
    </source>
</reference>